<feature type="domain" description="F-box" evidence="2">
    <location>
        <begin position="304"/>
        <end position="353"/>
    </location>
</feature>
<dbReference type="AlphaFoldDB" id="A0AAN7F7H1"/>
<feature type="compositionally biased region" description="Acidic residues" evidence="1">
    <location>
        <begin position="52"/>
        <end position="61"/>
    </location>
</feature>
<evidence type="ECO:0000256" key="1">
    <source>
        <dbReference type="SAM" id="MobiDB-lite"/>
    </source>
</evidence>
<organism evidence="3 4">
    <name type="scientific">Quercus rubra</name>
    <name type="common">Northern red oak</name>
    <name type="synonym">Quercus borealis</name>
    <dbReference type="NCBI Taxonomy" id="3512"/>
    <lineage>
        <taxon>Eukaryota</taxon>
        <taxon>Viridiplantae</taxon>
        <taxon>Streptophyta</taxon>
        <taxon>Embryophyta</taxon>
        <taxon>Tracheophyta</taxon>
        <taxon>Spermatophyta</taxon>
        <taxon>Magnoliopsida</taxon>
        <taxon>eudicotyledons</taxon>
        <taxon>Gunneridae</taxon>
        <taxon>Pentapetalae</taxon>
        <taxon>rosids</taxon>
        <taxon>fabids</taxon>
        <taxon>Fagales</taxon>
        <taxon>Fagaceae</taxon>
        <taxon>Quercus</taxon>
    </lineage>
</organism>
<dbReference type="SMART" id="SM00579">
    <property type="entry name" value="FBD"/>
    <property type="match status" value="1"/>
</dbReference>
<comment type="caution">
    <text evidence="3">The sequence shown here is derived from an EMBL/GenBank/DDBJ whole genome shotgun (WGS) entry which is preliminary data.</text>
</comment>
<gene>
    <name evidence="3" type="ORF">RGQ29_019048</name>
</gene>
<dbReference type="PANTHER" id="PTHR31900">
    <property type="entry name" value="F-BOX/RNI SUPERFAMILY PROTEIN-RELATED"/>
    <property type="match status" value="1"/>
</dbReference>
<dbReference type="Pfam" id="PF00646">
    <property type="entry name" value="F-box"/>
    <property type="match status" value="2"/>
</dbReference>
<evidence type="ECO:0000259" key="2">
    <source>
        <dbReference type="PROSITE" id="PS50181"/>
    </source>
</evidence>
<reference evidence="3 4" key="1">
    <citation type="journal article" date="2023" name="G3 (Bethesda)">
        <title>A haplotype-resolved chromosome-scale genome for Quercus rubra L. provides insights into the genetics of adaptive traits for red oak species.</title>
        <authorList>
            <person name="Kapoor B."/>
            <person name="Jenkins J."/>
            <person name="Schmutz J."/>
            <person name="Zhebentyayeva T."/>
            <person name="Kuelheim C."/>
            <person name="Coggeshall M."/>
            <person name="Heim C."/>
            <person name="Lasky J.R."/>
            <person name="Leites L."/>
            <person name="Islam-Faridi N."/>
            <person name="Romero-Severson J."/>
            <person name="DeLeo V.L."/>
            <person name="Lucas S.M."/>
            <person name="Lazic D."/>
            <person name="Gailing O."/>
            <person name="Carlson J."/>
            <person name="Staton M."/>
        </authorList>
    </citation>
    <scope>NUCLEOTIDE SEQUENCE [LARGE SCALE GENOMIC DNA]</scope>
    <source>
        <strain evidence="3">Pseudo-F2</strain>
    </source>
</reference>
<dbReference type="InterPro" id="IPR036047">
    <property type="entry name" value="F-box-like_dom_sf"/>
</dbReference>
<keyword evidence="4" id="KW-1185">Reference proteome</keyword>
<dbReference type="SUPFAM" id="SSF52058">
    <property type="entry name" value="L domain-like"/>
    <property type="match status" value="1"/>
</dbReference>
<dbReference type="Gene3D" id="3.80.10.10">
    <property type="entry name" value="Ribonuclease Inhibitor"/>
    <property type="match status" value="1"/>
</dbReference>
<dbReference type="EMBL" id="JAXUIC010000005">
    <property type="protein sequence ID" value="KAK4587887.1"/>
    <property type="molecule type" value="Genomic_DNA"/>
</dbReference>
<dbReference type="InterPro" id="IPR032675">
    <property type="entry name" value="LRR_dom_sf"/>
</dbReference>
<dbReference type="InterPro" id="IPR006566">
    <property type="entry name" value="FBD"/>
</dbReference>
<dbReference type="InterPro" id="IPR055411">
    <property type="entry name" value="LRR_FXL15/At3g58940/PEG3-like"/>
</dbReference>
<feature type="compositionally biased region" description="Basic and acidic residues" evidence="1">
    <location>
        <begin position="31"/>
        <end position="42"/>
    </location>
</feature>
<name>A0AAN7F7H1_QUERU</name>
<evidence type="ECO:0000313" key="3">
    <source>
        <dbReference type="EMBL" id="KAK4587887.1"/>
    </source>
</evidence>
<feature type="region of interest" description="Disordered" evidence="1">
    <location>
        <begin position="25"/>
        <end position="69"/>
    </location>
</feature>
<dbReference type="Pfam" id="PF23622">
    <property type="entry name" value="LRR_At1g61320_AtMIF1"/>
    <property type="match status" value="1"/>
</dbReference>
<sequence>MCVCYNIRYWQTVAVEKIMEEEESYDSPIYGERRSPTSRDNYDYEYSNPNNSEEDEDEEESGNNHRTKHRKHAPLILEDRITTLPRSIILINILSFLPTKDAILTSVLSKRWAYLWTSVSSLSFTQSYETATVFAGEVDDTLLLHRAPKLANFSVQFEYRSRLKRRLDLWVRFATTTKVDKLSLHLSSHYSPLDANGYRLPQYLYANEFVSEPDLSFCKIKPIGLLHWTSLKRLCIRKSAVCEDVIRKVLMGSPRLEYLELNDCYEFNRLDIVSESLRKLVIDSCLVGPKPKRPKSFRKTKHTLYCISPLPDSILHHILSFLPTEDAIKTSVLSKSWNRLWTFASDLSFYNRRGIKRSGVKLDKFLIDFEYSSRYSYNVNKWVRFTTTHKVENLYLEFYGTEKANTSRPSYLLARLLCTNSTLKLLSLRFCKFATKPTICWTSLTVLRISCASLTHDMIQNILLGSPALTELRLYNFVLQGENDFAFQGQNVVINSTSLKKLELDGEEDRAKNYGYATVEISAPNLLFLSISGFMYKRKFQLTNELSLVETKLGFECKSNDYGRNSSYLIYRNDLRELLLKLLHVPKLTISTWCLQVLTILEVKTWLSPLAKRKSLVLDTKLDKWNLPGIANLLQSSPYLEKLVINLVPFYNSELEFPQDFIIDNNFDHEEYWKSQNREFGCLSRHLKTVEIVGFEAKCFGLKYLTGLVQFLLKHARVHEKLVIYGKAVASNQTPTLLEACRLCEVTSMFLSYQRSSPNAVVIFS</sequence>
<dbReference type="CDD" id="cd22160">
    <property type="entry name" value="F-box_AtFBL13-like"/>
    <property type="match status" value="2"/>
</dbReference>
<protein>
    <recommendedName>
        <fullName evidence="2">F-box domain-containing protein</fullName>
    </recommendedName>
</protein>
<dbReference type="PROSITE" id="PS50181">
    <property type="entry name" value="FBOX"/>
    <property type="match status" value="1"/>
</dbReference>
<accession>A0AAN7F7H1</accession>
<dbReference type="InterPro" id="IPR050232">
    <property type="entry name" value="FBL13/AtMIF1-like"/>
</dbReference>
<dbReference type="InterPro" id="IPR001810">
    <property type="entry name" value="F-box_dom"/>
</dbReference>
<dbReference type="InterPro" id="IPR055357">
    <property type="entry name" value="LRR_At1g61320_AtMIF1"/>
</dbReference>
<dbReference type="SUPFAM" id="SSF81383">
    <property type="entry name" value="F-box domain"/>
    <property type="match status" value="2"/>
</dbReference>
<evidence type="ECO:0000313" key="4">
    <source>
        <dbReference type="Proteomes" id="UP001324115"/>
    </source>
</evidence>
<dbReference type="Proteomes" id="UP001324115">
    <property type="component" value="Unassembled WGS sequence"/>
</dbReference>
<proteinExistence type="predicted"/>
<dbReference type="PANTHER" id="PTHR31900:SF32">
    <property type="entry name" value="F-BOX_RNI_FBD-LIKE DOMAIN PROTEIN"/>
    <property type="match status" value="1"/>
</dbReference>
<dbReference type="Pfam" id="PF24758">
    <property type="entry name" value="LRR_At5g56370"/>
    <property type="match status" value="1"/>
</dbReference>
<dbReference type="SMART" id="SM00256">
    <property type="entry name" value="FBOX"/>
    <property type="match status" value="2"/>
</dbReference>
<dbReference type="InterPro" id="IPR053781">
    <property type="entry name" value="F-box_AtFBL13-like"/>
</dbReference>